<dbReference type="PROSITE" id="PS01306">
    <property type="entry name" value="UPF0054"/>
    <property type="match status" value="1"/>
</dbReference>
<evidence type="ECO:0000256" key="5">
    <source>
        <dbReference type="ARBA" id="ARBA00022801"/>
    </source>
</evidence>
<comment type="subcellular location">
    <subcellularLocation>
        <location evidence="7">Cytoplasm</location>
    </subcellularLocation>
</comment>
<feature type="binding site" evidence="7">
    <location>
        <position position="127"/>
    </location>
    <ligand>
        <name>Zn(2+)</name>
        <dbReference type="ChEBI" id="CHEBI:29105"/>
        <note>catalytic</note>
    </ligand>
</feature>
<dbReference type="PANTHER" id="PTHR46986:SF1">
    <property type="entry name" value="ENDORIBONUCLEASE YBEY, CHLOROPLASTIC"/>
    <property type="match status" value="1"/>
</dbReference>
<reference evidence="8 9" key="1">
    <citation type="submission" date="2019-04" db="EMBL/GenBank/DDBJ databases">
        <title>Crenobacter sp. nov.</title>
        <authorList>
            <person name="Shi S."/>
        </authorList>
    </citation>
    <scope>NUCLEOTIDE SEQUENCE [LARGE SCALE GENOMIC DNA]</scope>
    <source>
        <strain evidence="8 9">GY 70310</strain>
    </source>
</reference>
<dbReference type="GO" id="GO:0006364">
    <property type="term" value="P:rRNA processing"/>
    <property type="evidence" value="ECO:0007669"/>
    <property type="project" value="UniProtKB-UniRule"/>
</dbReference>
<dbReference type="RefSeq" id="WP_136555538.1">
    <property type="nucleotide sequence ID" value="NZ_STGJ01000021.1"/>
</dbReference>
<feature type="binding site" evidence="7">
    <location>
        <position position="137"/>
    </location>
    <ligand>
        <name>Zn(2+)</name>
        <dbReference type="ChEBI" id="CHEBI:29105"/>
        <note>catalytic</note>
    </ligand>
</feature>
<keyword evidence="7" id="KW-0690">Ribosome biogenesis</keyword>
<dbReference type="NCBIfam" id="TIGR00043">
    <property type="entry name" value="rRNA maturation RNase YbeY"/>
    <property type="match status" value="1"/>
</dbReference>
<keyword evidence="3 7" id="KW-0479">Metal-binding</keyword>
<keyword evidence="2 7" id="KW-0540">Nuclease</keyword>
<organism evidence="8 9">
    <name type="scientific">Crenobacter intestini</name>
    <dbReference type="NCBI Taxonomy" id="2563443"/>
    <lineage>
        <taxon>Bacteria</taxon>
        <taxon>Pseudomonadati</taxon>
        <taxon>Pseudomonadota</taxon>
        <taxon>Betaproteobacteria</taxon>
        <taxon>Neisseriales</taxon>
        <taxon>Neisseriaceae</taxon>
        <taxon>Crenobacter</taxon>
    </lineage>
</organism>
<dbReference type="PANTHER" id="PTHR46986">
    <property type="entry name" value="ENDORIBONUCLEASE YBEY, CHLOROPLASTIC"/>
    <property type="match status" value="1"/>
</dbReference>
<dbReference type="Proteomes" id="UP000308891">
    <property type="component" value="Unassembled WGS sequence"/>
</dbReference>
<gene>
    <name evidence="7 8" type="primary">ybeY</name>
    <name evidence="8" type="ORF">E5K04_14835</name>
</gene>
<dbReference type="AlphaFoldDB" id="A0A4T0UJU6"/>
<sequence>MKKAKRNPLLARRAARLTLAYDNRSSAQALPSRALFERWARAALQGGDERAEISLSVVDAEEGRELNGQWRGKDYATNVLSFALNEGEPIPGMPLCGDLVLCAGVVEREAAEQGKPLAAHYAHLTVHGMLHLQGFDHEDDQEADTMEALETRILARLGFADPYQGEKGNA</sequence>
<dbReference type="GO" id="GO:0005737">
    <property type="term" value="C:cytoplasm"/>
    <property type="evidence" value="ECO:0007669"/>
    <property type="project" value="UniProtKB-SubCell"/>
</dbReference>
<accession>A0A4T0UJU6</accession>
<keyword evidence="4 7" id="KW-0255">Endonuclease</keyword>
<comment type="caution">
    <text evidence="8">The sequence shown here is derived from an EMBL/GenBank/DDBJ whole genome shotgun (WGS) entry which is preliminary data.</text>
</comment>
<evidence type="ECO:0000256" key="3">
    <source>
        <dbReference type="ARBA" id="ARBA00022723"/>
    </source>
</evidence>
<dbReference type="GO" id="GO:0004222">
    <property type="term" value="F:metalloendopeptidase activity"/>
    <property type="evidence" value="ECO:0007669"/>
    <property type="project" value="InterPro"/>
</dbReference>
<keyword evidence="9" id="KW-1185">Reference proteome</keyword>
<dbReference type="Pfam" id="PF02130">
    <property type="entry name" value="YbeY"/>
    <property type="match status" value="1"/>
</dbReference>
<dbReference type="OrthoDB" id="9807740at2"/>
<evidence type="ECO:0000256" key="2">
    <source>
        <dbReference type="ARBA" id="ARBA00022722"/>
    </source>
</evidence>
<comment type="cofactor">
    <cofactor evidence="7">
        <name>Zn(2+)</name>
        <dbReference type="ChEBI" id="CHEBI:29105"/>
    </cofactor>
    <text evidence="7">Binds 1 zinc ion.</text>
</comment>
<dbReference type="EC" id="3.1.-.-" evidence="7"/>
<dbReference type="InterPro" id="IPR002036">
    <property type="entry name" value="YbeY"/>
</dbReference>
<keyword evidence="7" id="KW-0963">Cytoplasm</keyword>
<feature type="binding site" evidence="7">
    <location>
        <position position="131"/>
    </location>
    <ligand>
        <name>Zn(2+)</name>
        <dbReference type="ChEBI" id="CHEBI:29105"/>
        <note>catalytic</note>
    </ligand>
</feature>
<dbReference type="GO" id="GO:0004521">
    <property type="term" value="F:RNA endonuclease activity"/>
    <property type="evidence" value="ECO:0007669"/>
    <property type="project" value="UniProtKB-UniRule"/>
</dbReference>
<dbReference type="InterPro" id="IPR020549">
    <property type="entry name" value="YbeY_CS"/>
</dbReference>
<comment type="similarity">
    <text evidence="1 7">Belongs to the endoribonuclease YbeY family.</text>
</comment>
<evidence type="ECO:0000256" key="4">
    <source>
        <dbReference type="ARBA" id="ARBA00022759"/>
    </source>
</evidence>
<name>A0A4T0UJU6_9NEIS</name>
<keyword evidence="5 7" id="KW-0378">Hydrolase</keyword>
<protein>
    <recommendedName>
        <fullName evidence="7">Endoribonuclease YbeY</fullName>
        <ecNumber evidence="7">3.1.-.-</ecNumber>
    </recommendedName>
</protein>
<proteinExistence type="inferred from homology"/>
<dbReference type="EMBL" id="STGJ01000021">
    <property type="protein sequence ID" value="TIC78852.1"/>
    <property type="molecule type" value="Genomic_DNA"/>
</dbReference>
<comment type="function">
    <text evidence="7">Single strand-specific metallo-endoribonuclease involved in late-stage 70S ribosome quality control and in maturation of the 3' terminus of the 16S rRNA.</text>
</comment>
<keyword evidence="6 7" id="KW-0862">Zinc</keyword>
<dbReference type="InterPro" id="IPR023091">
    <property type="entry name" value="MetalPrtase_cat_dom_sf_prd"/>
</dbReference>
<dbReference type="GO" id="GO:0008270">
    <property type="term" value="F:zinc ion binding"/>
    <property type="evidence" value="ECO:0007669"/>
    <property type="project" value="UniProtKB-UniRule"/>
</dbReference>
<evidence type="ECO:0000256" key="7">
    <source>
        <dbReference type="HAMAP-Rule" id="MF_00009"/>
    </source>
</evidence>
<evidence type="ECO:0000313" key="9">
    <source>
        <dbReference type="Proteomes" id="UP000308891"/>
    </source>
</evidence>
<dbReference type="Gene3D" id="3.40.390.30">
    <property type="entry name" value="Metalloproteases ('zincins'), catalytic domain"/>
    <property type="match status" value="1"/>
</dbReference>
<keyword evidence="7" id="KW-0698">rRNA processing</keyword>
<dbReference type="SUPFAM" id="SSF55486">
    <property type="entry name" value="Metalloproteases ('zincins'), catalytic domain"/>
    <property type="match status" value="1"/>
</dbReference>
<evidence type="ECO:0000256" key="1">
    <source>
        <dbReference type="ARBA" id="ARBA00010875"/>
    </source>
</evidence>
<dbReference type="HAMAP" id="MF_00009">
    <property type="entry name" value="Endoribonucl_YbeY"/>
    <property type="match status" value="1"/>
</dbReference>
<evidence type="ECO:0000256" key="6">
    <source>
        <dbReference type="ARBA" id="ARBA00022833"/>
    </source>
</evidence>
<evidence type="ECO:0000313" key="8">
    <source>
        <dbReference type="EMBL" id="TIC78852.1"/>
    </source>
</evidence>